<dbReference type="InterPro" id="IPR032675">
    <property type="entry name" value="LRR_dom_sf"/>
</dbReference>
<dbReference type="PANTHER" id="PTHR36766">
    <property type="entry name" value="PLANT BROAD-SPECTRUM MILDEW RESISTANCE PROTEIN RPW8"/>
    <property type="match status" value="1"/>
</dbReference>
<evidence type="ECO:0000256" key="2">
    <source>
        <dbReference type="ARBA" id="ARBA00022741"/>
    </source>
</evidence>
<dbReference type="Gene3D" id="1.10.8.430">
    <property type="entry name" value="Helical domain of apoptotic protease-activating factors"/>
    <property type="match status" value="1"/>
</dbReference>
<evidence type="ECO:0000313" key="10">
    <source>
        <dbReference type="Proteomes" id="UP000009183"/>
    </source>
</evidence>
<dbReference type="InterPro" id="IPR002182">
    <property type="entry name" value="NB-ARC"/>
</dbReference>
<evidence type="ECO:0000259" key="7">
    <source>
        <dbReference type="Pfam" id="PF23247"/>
    </source>
</evidence>
<dbReference type="GO" id="GO:0005524">
    <property type="term" value="F:ATP binding"/>
    <property type="evidence" value="ECO:0007669"/>
    <property type="project" value="UniProtKB-KW"/>
</dbReference>
<dbReference type="FunFam" id="1.10.10.10:FF:000322">
    <property type="entry name" value="Probable disease resistance protein At1g63360"/>
    <property type="match status" value="1"/>
</dbReference>
<dbReference type="CDD" id="cd14798">
    <property type="entry name" value="RX-CC_like"/>
    <property type="match status" value="1"/>
</dbReference>
<evidence type="ECO:0000256" key="1">
    <source>
        <dbReference type="ARBA" id="ARBA00022737"/>
    </source>
</evidence>
<dbReference type="Pfam" id="PF18052">
    <property type="entry name" value="Rx_N"/>
    <property type="match status" value="1"/>
</dbReference>
<accession>F6HFU1</accession>
<evidence type="ECO:0000313" key="9">
    <source>
        <dbReference type="EMBL" id="CCB51037.1"/>
    </source>
</evidence>
<dbReference type="Pfam" id="PF23247">
    <property type="entry name" value="LRR_RPS2"/>
    <property type="match status" value="1"/>
</dbReference>
<evidence type="ECO:0008006" key="11">
    <source>
        <dbReference type="Google" id="ProtNLM"/>
    </source>
</evidence>
<evidence type="ECO:0000256" key="3">
    <source>
        <dbReference type="ARBA" id="ARBA00022821"/>
    </source>
</evidence>
<dbReference type="PANTHER" id="PTHR36766:SF61">
    <property type="entry name" value="NB-ARC DOMAIN DISEASE RESISTANCE PROTEIN"/>
    <property type="match status" value="1"/>
</dbReference>
<reference evidence="10" key="1">
    <citation type="journal article" date="2007" name="Nature">
        <title>The grapevine genome sequence suggests ancestral hexaploidization in major angiosperm phyla.</title>
        <authorList>
            <consortium name="The French-Italian Public Consortium for Grapevine Genome Characterization."/>
            <person name="Jaillon O."/>
            <person name="Aury J.-M."/>
            <person name="Noel B."/>
            <person name="Policriti A."/>
            <person name="Clepet C."/>
            <person name="Casagrande A."/>
            <person name="Choisne N."/>
            <person name="Aubourg S."/>
            <person name="Vitulo N."/>
            <person name="Jubin C."/>
            <person name="Vezzi A."/>
            <person name="Legeai F."/>
            <person name="Hugueney P."/>
            <person name="Dasilva C."/>
            <person name="Horner D."/>
            <person name="Mica E."/>
            <person name="Jublot D."/>
            <person name="Poulain J."/>
            <person name="Bruyere C."/>
            <person name="Billault A."/>
            <person name="Segurens B."/>
            <person name="Gouyvenoux M."/>
            <person name="Ugarte E."/>
            <person name="Cattonaro F."/>
            <person name="Anthouard V."/>
            <person name="Vico V."/>
            <person name="Del Fabbro C."/>
            <person name="Alaux M."/>
            <person name="Di Gaspero G."/>
            <person name="Dumas V."/>
            <person name="Felice N."/>
            <person name="Paillard S."/>
            <person name="Juman I."/>
            <person name="Moroldo M."/>
            <person name="Scalabrin S."/>
            <person name="Canaguier A."/>
            <person name="Le Clainche I."/>
            <person name="Malacrida G."/>
            <person name="Durand E."/>
            <person name="Pesole G."/>
            <person name="Laucou V."/>
            <person name="Chatelet P."/>
            <person name="Merdinoglu D."/>
            <person name="Delledonne M."/>
            <person name="Pezzotti M."/>
            <person name="Lecharny A."/>
            <person name="Scarpelli C."/>
            <person name="Artiguenave F."/>
            <person name="Pe M.E."/>
            <person name="Valle G."/>
            <person name="Morgante M."/>
            <person name="Caboche M."/>
            <person name="Adam-Blondon A.-F."/>
            <person name="Weissenbach J."/>
            <person name="Quetier F."/>
            <person name="Wincker P."/>
        </authorList>
    </citation>
    <scope>NUCLEOTIDE SEQUENCE [LARGE SCALE GENOMIC DNA]</scope>
    <source>
        <strain evidence="10">cv. Pinot noir / PN40024</strain>
    </source>
</reference>
<dbReference type="EMBL" id="FN595752">
    <property type="protein sequence ID" value="CCB51037.1"/>
    <property type="molecule type" value="Genomic_DNA"/>
</dbReference>
<dbReference type="Pfam" id="PF00931">
    <property type="entry name" value="NB-ARC"/>
    <property type="match status" value="1"/>
</dbReference>
<feature type="domain" description="Disease resistance N-terminal" evidence="6">
    <location>
        <begin position="12"/>
        <end position="91"/>
    </location>
</feature>
<dbReference type="Gene3D" id="3.40.50.300">
    <property type="entry name" value="P-loop containing nucleotide triphosphate hydrolases"/>
    <property type="match status" value="1"/>
</dbReference>
<dbReference type="Proteomes" id="UP000009183">
    <property type="component" value="Chromosome 1"/>
</dbReference>
<dbReference type="Pfam" id="PF23559">
    <property type="entry name" value="WHD_DRP"/>
    <property type="match status" value="1"/>
</dbReference>
<sequence length="735" mass="83710">MAESFAFNIADKLLGKATSLVVEQVCLAGGVYSELENIKATLSTVRAVLLDAEEQQVNNHQLTDWLGKLKDCFYDAEDVLDEFEYDSLQRVVVSEGCIKRKVRHFFSSFKMGNKMKEIRERLDKVAADADKFNLKKMGVNVPVPVLNRKRENYSFVRASDVIGRDDDKENIIQLLMQSSDEENVSVLPLVGIGGLGKTTLAKLVYNDGRVVAHFQKIMWVCVSDEFDVKRLIKEIITSATHGKCDDLPMDELARLLRNELDDKKFLLILDDVWSKNRDKWLELKALLDGGAKGSKIIVTTRDKLVAFVMGTCPMYELKGLSDEECLSLFITCAFKDGRDKQYPRLVGIGKDIVKKCKGLPLAVRTLGGLLYLKAEEKDWLRVRDSEIWKLEQKKDDVLPALKLSYDELPFDLKQCFAFCSLYPKDFEFLNITLIEMWMGQGLIRPSEQNEEMEDIGHRYIDELLQKSFFQDVEEDIPGFFYSFKMHDLVHDLALLVAQPECSMLNFDSENISTKVRHRLPNSICKLHHLQTLNLLGWMRSFTALRTLIIAECPRLSSLPKHLPALENLIIGDCESLDLGNRNGEKEGNIQGFGSLRNLYISELPKLEILPRWLFQVPTSNNLLYLSIDNCENFRALSESLSLTSLDTLVIKDCSELLALPEGMGHLTALRQLQIERCDNLAALPEKMRRLTALTQLKIEGCPKLAERCKPRTGEDWNKIAHVKDIYLNGQKIQVT</sequence>
<feature type="domain" description="Disease resistance protein winged helix" evidence="8">
    <location>
        <begin position="421"/>
        <end position="493"/>
    </location>
</feature>
<dbReference type="InterPro" id="IPR042197">
    <property type="entry name" value="Apaf_helical"/>
</dbReference>
<dbReference type="PaxDb" id="29760-VIT_01s0011g01120.t01"/>
<dbReference type="SMR" id="F6HFU1"/>
<dbReference type="SUPFAM" id="SSF52058">
    <property type="entry name" value="L domain-like"/>
    <property type="match status" value="1"/>
</dbReference>
<dbReference type="InParanoid" id="F6HFU1"/>
<dbReference type="InterPro" id="IPR027417">
    <property type="entry name" value="P-loop_NTPase"/>
</dbReference>
<proteinExistence type="predicted"/>
<evidence type="ECO:0000256" key="4">
    <source>
        <dbReference type="ARBA" id="ARBA00022840"/>
    </source>
</evidence>
<dbReference type="InterPro" id="IPR041118">
    <property type="entry name" value="Rx_N"/>
</dbReference>
<dbReference type="Gene3D" id="1.20.5.4130">
    <property type="match status" value="1"/>
</dbReference>
<keyword evidence="10" id="KW-1185">Reference proteome</keyword>
<dbReference type="InterPro" id="IPR038005">
    <property type="entry name" value="RX-like_CC"/>
</dbReference>
<dbReference type="PRINTS" id="PR00364">
    <property type="entry name" value="DISEASERSIST"/>
</dbReference>
<feature type="domain" description="NB-ARC" evidence="5">
    <location>
        <begin position="165"/>
        <end position="335"/>
    </location>
</feature>
<evidence type="ECO:0000259" key="8">
    <source>
        <dbReference type="Pfam" id="PF23559"/>
    </source>
</evidence>
<dbReference type="SUPFAM" id="SSF52540">
    <property type="entry name" value="P-loop containing nucleoside triphosphate hydrolases"/>
    <property type="match status" value="1"/>
</dbReference>
<dbReference type="FunFam" id="3.40.50.300:FF:001091">
    <property type="entry name" value="Probable disease resistance protein At1g61300"/>
    <property type="match status" value="1"/>
</dbReference>
<dbReference type="GO" id="GO:0043531">
    <property type="term" value="F:ADP binding"/>
    <property type="evidence" value="ECO:0007669"/>
    <property type="project" value="InterPro"/>
</dbReference>
<dbReference type="AlphaFoldDB" id="F6HFU1"/>
<dbReference type="eggNOG" id="KOG4658">
    <property type="taxonomic scope" value="Eukaryota"/>
</dbReference>
<dbReference type="GO" id="GO:0098542">
    <property type="term" value="P:defense response to other organism"/>
    <property type="evidence" value="ECO:0000318"/>
    <property type="project" value="GO_Central"/>
</dbReference>
<dbReference type="InterPro" id="IPR057135">
    <property type="entry name" value="At4g27190-like_LRR"/>
</dbReference>
<gene>
    <name evidence="9" type="ordered locus">VIT_01s0011g01120</name>
</gene>
<protein>
    <recommendedName>
        <fullName evidence="11">Disease resistance protein RGA3</fullName>
    </recommendedName>
</protein>
<organism evidence="9 10">
    <name type="scientific">Vitis vinifera</name>
    <name type="common">Grape</name>
    <dbReference type="NCBI Taxonomy" id="29760"/>
    <lineage>
        <taxon>Eukaryota</taxon>
        <taxon>Viridiplantae</taxon>
        <taxon>Streptophyta</taxon>
        <taxon>Embryophyta</taxon>
        <taxon>Tracheophyta</taxon>
        <taxon>Spermatophyta</taxon>
        <taxon>Magnoliopsida</taxon>
        <taxon>eudicotyledons</taxon>
        <taxon>Gunneridae</taxon>
        <taxon>Pentapetalae</taxon>
        <taxon>rosids</taxon>
        <taxon>Vitales</taxon>
        <taxon>Vitaceae</taxon>
        <taxon>Viteae</taxon>
        <taxon>Vitis</taxon>
    </lineage>
</organism>
<keyword evidence="2" id="KW-0547">Nucleotide-binding</keyword>
<keyword evidence="1" id="KW-0677">Repeat</keyword>
<dbReference type="HOGENOM" id="CLU_000837_8_1_1"/>
<dbReference type="Gene3D" id="3.80.10.10">
    <property type="entry name" value="Ribonuclease Inhibitor"/>
    <property type="match status" value="2"/>
</dbReference>
<name>F6HFU1_VITVI</name>
<feature type="domain" description="Disease resistance protein At4g27190-like leucine-rich repeats" evidence="7">
    <location>
        <begin position="539"/>
        <end position="653"/>
    </location>
</feature>
<dbReference type="InterPro" id="IPR058922">
    <property type="entry name" value="WHD_DRP"/>
</dbReference>
<evidence type="ECO:0000259" key="6">
    <source>
        <dbReference type="Pfam" id="PF18052"/>
    </source>
</evidence>
<evidence type="ECO:0000259" key="5">
    <source>
        <dbReference type="Pfam" id="PF00931"/>
    </source>
</evidence>
<keyword evidence="3" id="KW-0611">Plant defense</keyword>
<keyword evidence="4" id="KW-0067">ATP-binding</keyword>